<name>A0AAD9DPR7_9TELE</name>
<protein>
    <recommendedName>
        <fullName evidence="2">Ig-like domain-containing protein</fullName>
    </recommendedName>
</protein>
<feature type="domain" description="Ig-like" evidence="2">
    <location>
        <begin position="8"/>
        <end position="99"/>
    </location>
</feature>
<evidence type="ECO:0000313" key="4">
    <source>
        <dbReference type="Proteomes" id="UP001239994"/>
    </source>
</evidence>
<dbReference type="InterPro" id="IPR013783">
    <property type="entry name" value="Ig-like_fold"/>
</dbReference>
<feature type="compositionally biased region" description="Low complexity" evidence="1">
    <location>
        <begin position="118"/>
        <end position="128"/>
    </location>
</feature>
<dbReference type="Proteomes" id="UP001239994">
    <property type="component" value="Unassembled WGS sequence"/>
</dbReference>
<feature type="region of interest" description="Disordered" evidence="1">
    <location>
        <begin position="93"/>
        <end position="140"/>
    </location>
</feature>
<gene>
    <name evidence="3" type="ORF">P4O66_002689</name>
</gene>
<dbReference type="PROSITE" id="PS50835">
    <property type="entry name" value="IG_LIKE"/>
    <property type="match status" value="1"/>
</dbReference>
<accession>A0AAD9DPR7</accession>
<evidence type="ECO:0000313" key="3">
    <source>
        <dbReference type="EMBL" id="KAK1788613.1"/>
    </source>
</evidence>
<reference evidence="3" key="1">
    <citation type="submission" date="2023-03" db="EMBL/GenBank/DDBJ databases">
        <title>Electrophorus voltai genome.</title>
        <authorList>
            <person name="Bian C."/>
        </authorList>
    </citation>
    <scope>NUCLEOTIDE SEQUENCE</scope>
    <source>
        <strain evidence="3">CB-2022</strain>
        <tissue evidence="3">Muscle</tissue>
    </source>
</reference>
<dbReference type="Gene3D" id="2.60.40.10">
    <property type="entry name" value="Immunoglobulins"/>
    <property type="match status" value="2"/>
</dbReference>
<organism evidence="3 4">
    <name type="scientific">Electrophorus voltai</name>
    <dbReference type="NCBI Taxonomy" id="2609070"/>
    <lineage>
        <taxon>Eukaryota</taxon>
        <taxon>Metazoa</taxon>
        <taxon>Chordata</taxon>
        <taxon>Craniata</taxon>
        <taxon>Vertebrata</taxon>
        <taxon>Euteleostomi</taxon>
        <taxon>Actinopterygii</taxon>
        <taxon>Neopterygii</taxon>
        <taxon>Teleostei</taxon>
        <taxon>Ostariophysi</taxon>
        <taxon>Gymnotiformes</taxon>
        <taxon>Gymnotoidei</taxon>
        <taxon>Gymnotidae</taxon>
        <taxon>Electrophorus</taxon>
    </lineage>
</organism>
<dbReference type="Pfam" id="PF07654">
    <property type="entry name" value="C1-set"/>
    <property type="match status" value="2"/>
</dbReference>
<dbReference type="InterPro" id="IPR007110">
    <property type="entry name" value="Ig-like_dom"/>
</dbReference>
<evidence type="ECO:0000256" key="1">
    <source>
        <dbReference type="SAM" id="MobiDB-lite"/>
    </source>
</evidence>
<dbReference type="SUPFAM" id="SSF48726">
    <property type="entry name" value="Immunoglobulin"/>
    <property type="match status" value="1"/>
</dbReference>
<dbReference type="InterPro" id="IPR003597">
    <property type="entry name" value="Ig_C1-set"/>
</dbReference>
<evidence type="ECO:0000259" key="2">
    <source>
        <dbReference type="PROSITE" id="PS50835"/>
    </source>
</evidence>
<dbReference type="EMBL" id="JAROKS010000022">
    <property type="protein sequence ID" value="KAK1788613.1"/>
    <property type="molecule type" value="Genomic_DNA"/>
</dbReference>
<proteinExistence type="predicted"/>
<dbReference type="AlphaFoldDB" id="A0AAD9DPR7"/>
<sequence>MMQCDAPPTLTVLPPSSVQLQQEKVTLVCLANKGFPSDWKLSWRVADSSWSSGGALVSWTVDGSEVKEGDLTSVEEEKNGRYSHSSTLTLSKALWEKGGRNRTGKTQSRTQDPDETQEQTGQKQGQGQAWHEARRQAWHEAGRQAWHEARGLVKWFLPLQEQELVGPGAWLRRSAVAGLGGPEARLREQTW</sequence>
<keyword evidence="4" id="KW-1185">Reference proteome</keyword>
<feature type="compositionally biased region" description="Basic and acidic residues" evidence="1">
    <location>
        <begin position="131"/>
        <end position="140"/>
    </location>
</feature>
<dbReference type="InterPro" id="IPR036179">
    <property type="entry name" value="Ig-like_dom_sf"/>
</dbReference>
<comment type="caution">
    <text evidence="3">The sequence shown here is derived from an EMBL/GenBank/DDBJ whole genome shotgun (WGS) entry which is preliminary data.</text>
</comment>